<dbReference type="InterPro" id="IPR006311">
    <property type="entry name" value="TAT_signal"/>
</dbReference>
<dbReference type="InterPro" id="IPR030395">
    <property type="entry name" value="GP_PDE_dom"/>
</dbReference>
<name>A0ABD5V484_9EURY</name>
<gene>
    <name evidence="2" type="ORF">ACFQGH_14420</name>
</gene>
<feature type="domain" description="GP-PDE" evidence="1">
    <location>
        <begin position="38"/>
        <end position="299"/>
    </location>
</feature>
<dbReference type="SUPFAM" id="SSF51695">
    <property type="entry name" value="PLC-like phosphodiesterases"/>
    <property type="match status" value="1"/>
</dbReference>
<organism evidence="2 3">
    <name type="scientific">Halalkalicoccus tibetensis</name>
    <dbReference type="NCBI Taxonomy" id="175632"/>
    <lineage>
        <taxon>Archaea</taxon>
        <taxon>Methanobacteriati</taxon>
        <taxon>Methanobacteriota</taxon>
        <taxon>Stenosarchaea group</taxon>
        <taxon>Halobacteria</taxon>
        <taxon>Halobacteriales</taxon>
        <taxon>Halococcaceae</taxon>
        <taxon>Halalkalicoccus</taxon>
    </lineage>
</organism>
<evidence type="ECO:0000259" key="1">
    <source>
        <dbReference type="PROSITE" id="PS51704"/>
    </source>
</evidence>
<dbReference type="AlphaFoldDB" id="A0ABD5V484"/>
<dbReference type="RefSeq" id="WP_340604951.1">
    <property type="nucleotide sequence ID" value="NZ_JBBMXV010000004.1"/>
</dbReference>
<dbReference type="PANTHER" id="PTHR46211:SF14">
    <property type="entry name" value="GLYCEROPHOSPHODIESTER PHOSPHODIESTERASE"/>
    <property type="match status" value="1"/>
</dbReference>
<dbReference type="CDD" id="cd08556">
    <property type="entry name" value="GDPD"/>
    <property type="match status" value="1"/>
</dbReference>
<dbReference type="PROSITE" id="PS51704">
    <property type="entry name" value="GP_PDE"/>
    <property type="match status" value="1"/>
</dbReference>
<proteinExistence type="predicted"/>
<dbReference type="Gene3D" id="3.20.20.190">
    <property type="entry name" value="Phosphatidylinositol (PI) phosphodiesterase"/>
    <property type="match status" value="1"/>
</dbReference>
<keyword evidence="3" id="KW-1185">Reference proteome</keyword>
<reference evidence="2 3" key="1">
    <citation type="journal article" date="2019" name="Int. J. Syst. Evol. Microbiol.">
        <title>The Global Catalogue of Microorganisms (GCM) 10K type strain sequencing project: providing services to taxonomists for standard genome sequencing and annotation.</title>
        <authorList>
            <consortium name="The Broad Institute Genomics Platform"/>
            <consortium name="The Broad Institute Genome Sequencing Center for Infectious Disease"/>
            <person name="Wu L."/>
            <person name="Ma J."/>
        </authorList>
    </citation>
    <scope>NUCLEOTIDE SEQUENCE [LARGE SCALE GENOMIC DNA]</scope>
    <source>
        <strain evidence="2 3">CGMCC 1.3240</strain>
    </source>
</reference>
<dbReference type="Proteomes" id="UP001596312">
    <property type="component" value="Unassembled WGS sequence"/>
</dbReference>
<evidence type="ECO:0000313" key="3">
    <source>
        <dbReference type="Proteomes" id="UP001596312"/>
    </source>
</evidence>
<dbReference type="EMBL" id="JBHSXQ010000004">
    <property type="protein sequence ID" value="MFC6906387.1"/>
    <property type="molecule type" value="Genomic_DNA"/>
</dbReference>
<sequence length="301" mass="32633">MLNRRTFVAGAGAALGAAAVGTVSASADEDDLEVGGRPTLVAHRGFADIHPENTVSAFEFASEGSTDDAADRRRADWIELDVYPTCDGEIAVFHDEELGDLTDTEGVIYEEFADTVLSAEVLESGQTVPTLEESMAAIPAGIGVNVDVKAGSPDVEWGRVDDPEAERGEWDWLETVVDVATDHDNELLFSTFWEGALAAVRDIDPSIPAAYLLDESIEEGLAVTEEYDCEAINPPLDMIQGTPFFDDGYEDVDLVAEAHDLGVPVNVWTINTWYECERLLDAGVDGLITDYSELLRWGARN</sequence>
<dbReference type="PROSITE" id="PS51318">
    <property type="entry name" value="TAT"/>
    <property type="match status" value="1"/>
</dbReference>
<dbReference type="InterPro" id="IPR017946">
    <property type="entry name" value="PLC-like_Pdiesterase_TIM-brl"/>
</dbReference>
<evidence type="ECO:0000313" key="2">
    <source>
        <dbReference type="EMBL" id="MFC6906387.1"/>
    </source>
</evidence>
<dbReference type="Pfam" id="PF03009">
    <property type="entry name" value="GDPD"/>
    <property type="match status" value="1"/>
</dbReference>
<accession>A0ABD5V484</accession>
<comment type="caution">
    <text evidence="2">The sequence shown here is derived from an EMBL/GenBank/DDBJ whole genome shotgun (WGS) entry which is preliminary data.</text>
</comment>
<protein>
    <submittedName>
        <fullName evidence="2">Glycerophosphodiester phosphodiesterase</fullName>
    </submittedName>
</protein>
<dbReference type="PANTHER" id="PTHR46211">
    <property type="entry name" value="GLYCEROPHOSPHORYL DIESTER PHOSPHODIESTERASE"/>
    <property type="match status" value="1"/>
</dbReference>